<feature type="compositionally biased region" description="Polar residues" evidence="1">
    <location>
        <begin position="345"/>
        <end position="355"/>
    </location>
</feature>
<reference evidence="4" key="1">
    <citation type="submission" date="2021-01" db="EMBL/GenBank/DDBJ databases">
        <authorList>
            <person name="Bezrukov I."/>
        </authorList>
    </citation>
    <scope>NUCLEOTIDE SEQUENCE</scope>
</reference>
<organism evidence="4 5">
    <name type="scientific">Arabidopsis arenosa</name>
    <name type="common">Sand rock-cress</name>
    <name type="synonym">Cardaminopsis arenosa</name>
    <dbReference type="NCBI Taxonomy" id="38785"/>
    <lineage>
        <taxon>Eukaryota</taxon>
        <taxon>Viridiplantae</taxon>
        <taxon>Streptophyta</taxon>
        <taxon>Embryophyta</taxon>
        <taxon>Tracheophyta</taxon>
        <taxon>Spermatophyta</taxon>
        <taxon>Magnoliopsida</taxon>
        <taxon>eudicotyledons</taxon>
        <taxon>Gunneridae</taxon>
        <taxon>Pentapetalae</taxon>
        <taxon>rosids</taxon>
        <taxon>malvids</taxon>
        <taxon>Brassicales</taxon>
        <taxon>Brassicaceae</taxon>
        <taxon>Camelineae</taxon>
        <taxon>Arabidopsis</taxon>
    </lineage>
</organism>
<name>A0A8S2ASG5_ARAAE</name>
<dbReference type="EMBL" id="LR999457">
    <property type="protein sequence ID" value="CAE6152955.1"/>
    <property type="molecule type" value="Genomic_DNA"/>
</dbReference>
<keyword evidence="5" id="KW-1185">Reference proteome</keyword>
<keyword evidence="2" id="KW-0812">Transmembrane</keyword>
<dbReference type="PROSITE" id="PS50132">
    <property type="entry name" value="RGS"/>
    <property type="match status" value="1"/>
</dbReference>
<keyword evidence="2" id="KW-1133">Transmembrane helix</keyword>
<dbReference type="Proteomes" id="UP000682877">
    <property type="component" value="Chromosome 7"/>
</dbReference>
<feature type="region of interest" description="Disordered" evidence="1">
    <location>
        <begin position="341"/>
        <end position="382"/>
    </location>
</feature>
<protein>
    <recommendedName>
        <fullName evidence="3">RGS domain-containing protein</fullName>
    </recommendedName>
</protein>
<dbReference type="Pfam" id="PF12070">
    <property type="entry name" value="SCAI"/>
    <property type="match status" value="1"/>
</dbReference>
<sequence>MAGEDVSSNFRALVENADRKFARVRDLPAFGRAQSHYFQKVFKAYMKLWNYQQSYRSKLVESGLNRWEIGEIASRIGQLYFSQYMRTSEARFLLEAYVFYEAILRRRYFDEAQGKDLGARFKELRFYARFLLVSLIVDRKEMVLHLAEKLRVLVDDSKSNFRETNFKEWRLVVQEITRFIKSDTNLTYVRPLRYCAMLDSYPASQTYLARFHAKKLFKFRDALLASYHRNEVKYAEVTLDTYRMMQCLEWEPSGSFYQKRPVVEAKENGFVIDHTLTSGLIDMKLAADMADPSLPPNPRKAILYRPTVSHLLAVLAMICDELSPETVMLLYLSASGGPARENVAQPENSVGSSRTSKSKLLARASQEQKSYKSEPHSNGKMSSGDYYEDHLWLGPRGGSGSNNLYPGDLIPFTRKPLFLIIDSDTSRAFKVLGGAERGEPVAMLLSPLKPSFENPSTDDDTEALNGSQFTFFLTAPLQAFCQMLGLSNSNPDPEVYDEAESILSASFSEWETILLTSKVLNLVWAQVLPDPFLRRLILRFIFCRSVLTSFIRKEDDDPYLPQCHPNLSDSVSPFCDLSLVERRKKHGDFEPRFPYNIPHHHHHIHFCKSPLNFRTNAQNGGSNDSAKESSGGGNRPVSNDDDGNGSKKDQFAGFSFKWGELLNPDQDNFVAVGLAGVLTWASLQVLSQLFFISFAILVAALKYSFIAALLIFILVTLL</sequence>
<dbReference type="InterPro" id="IPR022709">
    <property type="entry name" value="SCAI"/>
</dbReference>
<keyword evidence="2" id="KW-0472">Membrane</keyword>
<proteinExistence type="predicted"/>
<evidence type="ECO:0000256" key="1">
    <source>
        <dbReference type="SAM" id="MobiDB-lite"/>
    </source>
</evidence>
<evidence type="ECO:0000256" key="2">
    <source>
        <dbReference type="SAM" id="Phobius"/>
    </source>
</evidence>
<evidence type="ECO:0000313" key="5">
    <source>
        <dbReference type="Proteomes" id="UP000682877"/>
    </source>
</evidence>
<dbReference type="InterPro" id="IPR016137">
    <property type="entry name" value="RGS"/>
</dbReference>
<evidence type="ECO:0000259" key="3">
    <source>
        <dbReference type="PROSITE" id="PS50132"/>
    </source>
</evidence>
<feature type="transmembrane region" description="Helical" evidence="2">
    <location>
        <begin position="689"/>
        <end position="717"/>
    </location>
</feature>
<feature type="region of interest" description="Disordered" evidence="1">
    <location>
        <begin position="618"/>
        <end position="646"/>
    </location>
</feature>
<dbReference type="PANTHER" id="PTHR21243">
    <property type="entry name" value="PROTEIN SCAI"/>
    <property type="match status" value="1"/>
</dbReference>
<evidence type="ECO:0000313" key="4">
    <source>
        <dbReference type="EMBL" id="CAE6152955.1"/>
    </source>
</evidence>
<dbReference type="GO" id="GO:0006351">
    <property type="term" value="P:DNA-templated transcription"/>
    <property type="evidence" value="ECO:0007669"/>
    <property type="project" value="InterPro"/>
</dbReference>
<dbReference type="GO" id="GO:0003714">
    <property type="term" value="F:transcription corepressor activity"/>
    <property type="evidence" value="ECO:0007669"/>
    <property type="project" value="InterPro"/>
</dbReference>
<gene>
    <name evidence="4" type="ORF">AARE701A_LOCUS17396</name>
</gene>
<feature type="domain" description="RGS" evidence="3">
    <location>
        <begin position="72"/>
        <end position="198"/>
    </location>
</feature>
<accession>A0A8S2ASG5</accession>
<dbReference type="AlphaFoldDB" id="A0A8S2ASG5"/>